<keyword evidence="1" id="KW-1133">Transmembrane helix</keyword>
<protein>
    <submittedName>
        <fullName evidence="2">Predicted protein</fullName>
    </submittedName>
</protein>
<dbReference type="AlphaFoldDB" id="D2VL98"/>
<accession>D2VL98</accession>
<reference evidence="2 3" key="1">
    <citation type="journal article" date="2010" name="Cell">
        <title>The genome of Naegleria gruberi illuminates early eukaryotic versatility.</title>
        <authorList>
            <person name="Fritz-Laylin L.K."/>
            <person name="Prochnik S.E."/>
            <person name="Ginger M.L."/>
            <person name="Dacks J.B."/>
            <person name="Carpenter M.L."/>
            <person name="Field M.C."/>
            <person name="Kuo A."/>
            <person name="Paredez A."/>
            <person name="Chapman J."/>
            <person name="Pham J."/>
            <person name="Shu S."/>
            <person name="Neupane R."/>
            <person name="Cipriano M."/>
            <person name="Mancuso J."/>
            <person name="Tu H."/>
            <person name="Salamov A."/>
            <person name="Lindquist E."/>
            <person name="Shapiro H."/>
            <person name="Lucas S."/>
            <person name="Grigoriev I.V."/>
            <person name="Cande W.Z."/>
            <person name="Fulton C."/>
            <person name="Rokhsar D.S."/>
            <person name="Dawson S.C."/>
        </authorList>
    </citation>
    <scope>NUCLEOTIDE SEQUENCE [LARGE SCALE GENOMIC DNA]</scope>
    <source>
        <strain evidence="2 3">NEG-M</strain>
    </source>
</reference>
<keyword evidence="3" id="KW-1185">Reference proteome</keyword>
<dbReference type="Proteomes" id="UP000006671">
    <property type="component" value="Unassembled WGS sequence"/>
</dbReference>
<keyword evidence="1" id="KW-0812">Transmembrane</keyword>
<feature type="transmembrane region" description="Helical" evidence="1">
    <location>
        <begin position="6"/>
        <end position="26"/>
    </location>
</feature>
<dbReference type="RefSeq" id="XP_002675018.1">
    <property type="nucleotide sequence ID" value="XM_002674972.1"/>
</dbReference>
<proteinExistence type="predicted"/>
<evidence type="ECO:0000313" key="3">
    <source>
        <dbReference type="Proteomes" id="UP000006671"/>
    </source>
</evidence>
<keyword evidence="1" id="KW-0472">Membrane</keyword>
<evidence type="ECO:0000313" key="2">
    <source>
        <dbReference type="EMBL" id="EFC42274.1"/>
    </source>
</evidence>
<dbReference type="GeneID" id="8851912"/>
<name>D2VL98_NAEGR</name>
<dbReference type="EMBL" id="GG738880">
    <property type="protein sequence ID" value="EFC42274.1"/>
    <property type="molecule type" value="Genomic_DNA"/>
</dbReference>
<dbReference type="InParanoid" id="D2VL98"/>
<organism evidence="3">
    <name type="scientific">Naegleria gruberi</name>
    <name type="common">Amoeba</name>
    <dbReference type="NCBI Taxonomy" id="5762"/>
    <lineage>
        <taxon>Eukaryota</taxon>
        <taxon>Discoba</taxon>
        <taxon>Heterolobosea</taxon>
        <taxon>Tetramitia</taxon>
        <taxon>Eutetramitia</taxon>
        <taxon>Vahlkampfiidae</taxon>
        <taxon>Naegleria</taxon>
    </lineage>
</organism>
<dbReference type="OrthoDB" id="10334326at2759"/>
<dbReference type="KEGG" id="ngr:NAEGRDRAFT_69705"/>
<evidence type="ECO:0000256" key="1">
    <source>
        <dbReference type="SAM" id="Phobius"/>
    </source>
</evidence>
<sequence>MNHQQGYSLLSILCGVTISLSLIMLLTPNGGGLQAQNLGCTSYNFKCCRNIHYPVMAIVANTFDQSTCKTIDIMLRGQLANATVACKQAYVETYCLSAIPQCCPNQPVS</sequence>
<dbReference type="VEuPathDB" id="AmoebaDB:NAEGRDRAFT_69705"/>
<gene>
    <name evidence="2" type="ORF">NAEGRDRAFT_69705</name>
</gene>